<dbReference type="GO" id="GO:1900449">
    <property type="term" value="P:regulation of glutamate receptor signaling pathway"/>
    <property type="evidence" value="ECO:0007669"/>
    <property type="project" value="InterPro"/>
</dbReference>
<organism evidence="12 13">
    <name type="scientific">Plakobranchus ocellatus</name>
    <dbReference type="NCBI Taxonomy" id="259542"/>
    <lineage>
        <taxon>Eukaryota</taxon>
        <taxon>Metazoa</taxon>
        <taxon>Spiralia</taxon>
        <taxon>Lophotrochozoa</taxon>
        <taxon>Mollusca</taxon>
        <taxon>Gastropoda</taxon>
        <taxon>Heterobranchia</taxon>
        <taxon>Euthyneura</taxon>
        <taxon>Panpulmonata</taxon>
        <taxon>Sacoglossa</taxon>
        <taxon>Placobranchoidea</taxon>
        <taxon>Plakobranchidae</taxon>
        <taxon>Plakobranchus</taxon>
    </lineage>
</organism>
<protein>
    <submittedName>
        <fullName evidence="12">Ferric-chelate reductase 1</fullName>
    </submittedName>
</protein>
<keyword evidence="8" id="KW-0732">Signal</keyword>
<name>A0AAV4ASN6_9GAST</name>
<evidence type="ECO:0000256" key="8">
    <source>
        <dbReference type="SAM" id="SignalP"/>
    </source>
</evidence>
<feature type="domain" description="Ig-like" evidence="9">
    <location>
        <begin position="31"/>
        <end position="160"/>
    </location>
</feature>
<evidence type="ECO:0000256" key="2">
    <source>
        <dbReference type="ARBA" id="ARBA00022448"/>
    </source>
</evidence>
<feature type="domain" description="Cytochrome b561" evidence="11">
    <location>
        <begin position="360"/>
        <end position="524"/>
    </location>
</feature>
<keyword evidence="5 7" id="KW-1133">Transmembrane helix</keyword>
<evidence type="ECO:0000256" key="7">
    <source>
        <dbReference type="SAM" id="Phobius"/>
    </source>
</evidence>
<gene>
    <name evidence="12" type="ORF">PoB_003782500</name>
</gene>
<dbReference type="SMART" id="SM00665">
    <property type="entry name" value="B561"/>
    <property type="match status" value="1"/>
</dbReference>
<comment type="subcellular location">
    <subcellularLocation>
        <location evidence="1">Membrane</location>
    </subcellularLocation>
</comment>
<dbReference type="CDD" id="cd08760">
    <property type="entry name" value="Cyt_b561_FRRS1_like"/>
    <property type="match status" value="1"/>
</dbReference>
<dbReference type="PROSITE" id="PS50835">
    <property type="entry name" value="IG_LIKE"/>
    <property type="match status" value="1"/>
</dbReference>
<dbReference type="Pfam" id="PF03351">
    <property type="entry name" value="DOMON"/>
    <property type="match status" value="2"/>
</dbReference>
<feature type="transmembrane region" description="Helical" evidence="7">
    <location>
        <begin position="445"/>
        <end position="462"/>
    </location>
</feature>
<evidence type="ECO:0000313" key="12">
    <source>
        <dbReference type="EMBL" id="GFO11320.1"/>
    </source>
</evidence>
<dbReference type="GO" id="GO:0099072">
    <property type="term" value="P:regulation of postsynaptic membrane neurotransmitter receptor levels"/>
    <property type="evidence" value="ECO:0007669"/>
    <property type="project" value="TreeGrafter"/>
</dbReference>
<feature type="domain" description="DOMON" evidence="10">
    <location>
        <begin position="234"/>
        <end position="355"/>
    </location>
</feature>
<dbReference type="PANTHER" id="PTHR46902">
    <property type="entry name" value="DOMON DOMAIN-CONTAINING PROTEIN FRRS1L"/>
    <property type="match status" value="1"/>
</dbReference>
<reference evidence="12 13" key="1">
    <citation type="journal article" date="2021" name="Elife">
        <title>Chloroplast acquisition without the gene transfer in kleptoplastic sea slugs, Plakobranchus ocellatus.</title>
        <authorList>
            <person name="Maeda T."/>
            <person name="Takahashi S."/>
            <person name="Yoshida T."/>
            <person name="Shimamura S."/>
            <person name="Takaki Y."/>
            <person name="Nagai Y."/>
            <person name="Toyoda A."/>
            <person name="Suzuki Y."/>
            <person name="Arimoto A."/>
            <person name="Ishii H."/>
            <person name="Satoh N."/>
            <person name="Nishiyama T."/>
            <person name="Hasebe M."/>
            <person name="Maruyama T."/>
            <person name="Minagawa J."/>
            <person name="Obokata J."/>
            <person name="Shigenobu S."/>
        </authorList>
    </citation>
    <scope>NUCLEOTIDE SEQUENCE [LARGE SCALE GENOMIC DNA]</scope>
</reference>
<evidence type="ECO:0000256" key="4">
    <source>
        <dbReference type="ARBA" id="ARBA00022982"/>
    </source>
</evidence>
<keyword evidence="6 7" id="KW-0472">Membrane</keyword>
<feature type="transmembrane region" description="Helical" evidence="7">
    <location>
        <begin position="482"/>
        <end position="500"/>
    </location>
</feature>
<sequence length="524" mass="56344">MQRLLQTALTFLLLASVTLETQAQNNIVADPECGSTKTCFSDCSSSSSSSCNYQLACSVSSNTAQCSLAMVVPAGDVYIAWALSNDTSMGDDSVIGCKSINSQVSVFNSENQGPVSKNSMEYTLEASITLSSSSLANGVFRCEFTRPMTFGQGSRQMDLTQSWYWFVATGSVNSQSAIIHHQNRYLSNQRFDLSAAPATQSPVTPPSLGGSLPKSPDCGSSKGCFSQCDSDSSCTFTVSWSYDSTMNTATYTISSNVGASASWSAIGFSADGDMGDDDVIGCLGLTDGSVRAFSAETTGRSTPQIYTDNSLVLVSGSVQDSTLTCTLRRPVASYSVGSRTRRDIGEPWTLFFARGSGRLSNNVISISYHTLNGRFKSSQPLSAKETGDDSAVDEKFPLIKAHGALMIGAWVFFASIGIVAARYYKPVWKQDLCSQKVWFQIHRTCMILAFSACVAGFIIIFIEVGEWVDIEESPKYLEGHPIMGVIVTGLCVLNVSRWTGQSGVSVKLCDEHLPSEQQQLQGYG</sequence>
<feature type="chain" id="PRO_5043427757" evidence="8">
    <location>
        <begin position="24"/>
        <end position="524"/>
    </location>
</feature>
<dbReference type="AlphaFoldDB" id="A0AAV4ASN6"/>
<dbReference type="InterPro" id="IPR006593">
    <property type="entry name" value="Cyt_b561/ferric_Rdtase_TM"/>
</dbReference>
<evidence type="ECO:0000259" key="10">
    <source>
        <dbReference type="PROSITE" id="PS50836"/>
    </source>
</evidence>
<dbReference type="PROSITE" id="PS50836">
    <property type="entry name" value="DOMON"/>
    <property type="match status" value="1"/>
</dbReference>
<dbReference type="InterPro" id="IPR042789">
    <property type="entry name" value="FRRS1L"/>
</dbReference>
<accession>A0AAV4ASN6</accession>
<evidence type="ECO:0000259" key="9">
    <source>
        <dbReference type="PROSITE" id="PS50835"/>
    </source>
</evidence>
<evidence type="ECO:0000256" key="3">
    <source>
        <dbReference type="ARBA" id="ARBA00022692"/>
    </source>
</evidence>
<feature type="signal peptide" evidence="8">
    <location>
        <begin position="1"/>
        <end position="23"/>
    </location>
</feature>
<feature type="transmembrane region" description="Helical" evidence="7">
    <location>
        <begin position="403"/>
        <end position="424"/>
    </location>
</feature>
<dbReference type="GO" id="GO:0016020">
    <property type="term" value="C:membrane"/>
    <property type="evidence" value="ECO:0007669"/>
    <property type="project" value="UniProtKB-SubCell"/>
</dbReference>
<evidence type="ECO:0000256" key="6">
    <source>
        <dbReference type="ARBA" id="ARBA00023136"/>
    </source>
</evidence>
<proteinExistence type="predicted"/>
<dbReference type="PANTHER" id="PTHR46902:SF1">
    <property type="entry name" value="DOMON DOMAIN-CONTAINING PROTEIN FRRS1L"/>
    <property type="match status" value="1"/>
</dbReference>
<keyword evidence="3 7" id="KW-0812">Transmembrane</keyword>
<dbReference type="InterPro" id="IPR007110">
    <property type="entry name" value="Ig-like_dom"/>
</dbReference>
<dbReference type="InterPro" id="IPR005018">
    <property type="entry name" value="DOMON_domain"/>
</dbReference>
<evidence type="ECO:0000256" key="5">
    <source>
        <dbReference type="ARBA" id="ARBA00022989"/>
    </source>
</evidence>
<dbReference type="SMART" id="SM00664">
    <property type="entry name" value="DoH"/>
    <property type="match status" value="2"/>
</dbReference>
<dbReference type="EMBL" id="BLXT01004267">
    <property type="protein sequence ID" value="GFO11320.1"/>
    <property type="molecule type" value="Genomic_DNA"/>
</dbReference>
<comment type="caution">
    <text evidence="12">The sequence shown here is derived from an EMBL/GenBank/DDBJ whole genome shotgun (WGS) entry which is preliminary data.</text>
</comment>
<keyword evidence="13" id="KW-1185">Reference proteome</keyword>
<evidence type="ECO:0000256" key="1">
    <source>
        <dbReference type="ARBA" id="ARBA00004370"/>
    </source>
</evidence>
<keyword evidence="4" id="KW-0249">Electron transport</keyword>
<keyword evidence="2" id="KW-0813">Transport</keyword>
<dbReference type="PROSITE" id="PS50939">
    <property type="entry name" value="CYTOCHROME_B561"/>
    <property type="match status" value="1"/>
</dbReference>
<dbReference type="Gene3D" id="1.20.120.1770">
    <property type="match status" value="1"/>
</dbReference>
<evidence type="ECO:0000259" key="11">
    <source>
        <dbReference type="PROSITE" id="PS50939"/>
    </source>
</evidence>
<dbReference type="Proteomes" id="UP000735302">
    <property type="component" value="Unassembled WGS sequence"/>
</dbReference>
<evidence type="ECO:0000313" key="13">
    <source>
        <dbReference type="Proteomes" id="UP000735302"/>
    </source>
</evidence>